<accession>C6LGT4</accession>
<reference evidence="1" key="1">
    <citation type="submission" date="2009-07" db="EMBL/GenBank/DDBJ databases">
        <authorList>
            <person name="Weinstock G."/>
            <person name="Sodergren E."/>
            <person name="Clifton S."/>
            <person name="Fulton L."/>
            <person name="Fulton B."/>
            <person name="Courtney L."/>
            <person name="Fronick C."/>
            <person name="Harrison M."/>
            <person name="Strong C."/>
            <person name="Farmer C."/>
            <person name="Delahaunty K."/>
            <person name="Markovic C."/>
            <person name="Hall O."/>
            <person name="Minx P."/>
            <person name="Tomlinson C."/>
            <person name="Mitreva M."/>
            <person name="Nelson J."/>
            <person name="Hou S."/>
            <person name="Wollam A."/>
            <person name="Pepin K.H."/>
            <person name="Johnson M."/>
            <person name="Bhonagiri V."/>
            <person name="Nash W.E."/>
            <person name="Warren W."/>
            <person name="Chinwalla A."/>
            <person name="Mardis E.R."/>
            <person name="Wilson R.K."/>
        </authorList>
    </citation>
    <scope>NUCLEOTIDE SEQUENCE [LARGE SCALE GENOMIC DNA]</scope>
    <source>
        <strain evidence="1">DSM 14469</strain>
    </source>
</reference>
<keyword evidence="2" id="KW-1185">Reference proteome</keyword>
<sequence length="326" mass="36812">MRHIIKVVNPLGVKDTVTTKYMRQNEIFADAFNYFVYGGEQVINPESLEELDTREIDVPYGGEKGARQPVQKTRDVIKSVIAMMDKRTAYLLLAIENQSNIHYAMPVKNMVYDALQYAKQVEEAITSHKMSGDYKGSDSDEYLSGFMKADHLLPVVTLVIYFDSKEWDGPLSIHEMFAGQDARVLALVPDYKINLLSPASIEDEDFGKFQSSLKEVLSFIKYAGDKDELKKVLDADESFRHLGREEVDVLNACVGAKIAVKEGEEAIDVCLAIQQMNEEAAQKERISTLFVSIKNLMEKMGWSAEQSMDVLSVSDSDRKALWKLLK</sequence>
<dbReference type="STRING" id="168384.SAMN05660368_00903"/>
<dbReference type="Proteomes" id="UP000005561">
    <property type="component" value="Unassembled WGS sequence"/>
</dbReference>
<proteinExistence type="predicted"/>
<dbReference type="eggNOG" id="COG5464">
    <property type="taxonomic scope" value="Bacteria"/>
</dbReference>
<evidence type="ECO:0000313" key="2">
    <source>
        <dbReference type="Proteomes" id="UP000005561"/>
    </source>
</evidence>
<organism evidence="1 2">
    <name type="scientific">Marvinbryantia formatexigens DSM 14469</name>
    <dbReference type="NCBI Taxonomy" id="478749"/>
    <lineage>
        <taxon>Bacteria</taxon>
        <taxon>Bacillati</taxon>
        <taxon>Bacillota</taxon>
        <taxon>Clostridia</taxon>
        <taxon>Lachnospirales</taxon>
        <taxon>Lachnospiraceae</taxon>
        <taxon>Marvinbryantia</taxon>
    </lineage>
</organism>
<dbReference type="AlphaFoldDB" id="C6LGT4"/>
<name>C6LGT4_9FIRM</name>
<gene>
    <name evidence="1" type="ORF">BRYFOR_07844</name>
</gene>
<protein>
    <submittedName>
        <fullName evidence="1">Uncharacterized protein</fullName>
    </submittedName>
</protein>
<dbReference type="EMBL" id="ACCL02000012">
    <property type="protein sequence ID" value="EET60284.1"/>
    <property type="molecule type" value="Genomic_DNA"/>
</dbReference>
<evidence type="ECO:0000313" key="1">
    <source>
        <dbReference type="EMBL" id="EET60284.1"/>
    </source>
</evidence>
<comment type="caution">
    <text evidence="1">The sequence shown here is derived from an EMBL/GenBank/DDBJ whole genome shotgun (WGS) entry which is preliminary data.</text>
</comment>